<keyword evidence="2" id="KW-1185">Reference proteome</keyword>
<sequence>MDATNPAWSVGLSYDPARTGWRVDWTPEELFAHVQQQYPALAEQFCGATRTGPWQDAPHTQYSASEIVGDQYCLLDRAAWDTDPLFSRGLNNGLEQVAVLAEELIGAFDEGTVNAQRLRYVEQVSRGLAAQQDYTLHAAYAATRSPVLCSAFARVWLLWSMFSTLHLAHLHRTLGAAPAHQAALRRSPESGLWFGAPQSALQLWSEGLRVCEAVAAGRAGPDSAGRALMGTLRDRRSVPPLFGFGRLEERHYVLSRTRQVRTLVWALARAPRDLRTLLFSHLRRKEVALPQASLAAAGRQVAQVRHSADSAV</sequence>
<proteinExistence type="predicted"/>
<dbReference type="InterPro" id="IPR036188">
    <property type="entry name" value="FAD/NAD-bd_sf"/>
</dbReference>
<evidence type="ECO:0000313" key="2">
    <source>
        <dbReference type="Proteomes" id="UP001596317"/>
    </source>
</evidence>
<accession>A0ABW1ZTA7</accession>
<comment type="caution">
    <text evidence="1">The sequence shown here is derived from an EMBL/GenBank/DDBJ whole genome shotgun (WGS) entry which is preliminary data.</text>
</comment>
<dbReference type="Proteomes" id="UP001596317">
    <property type="component" value="Unassembled WGS sequence"/>
</dbReference>
<protein>
    <submittedName>
        <fullName evidence="1">Uncharacterized protein</fullName>
    </submittedName>
</protein>
<dbReference type="Gene3D" id="3.50.50.60">
    <property type="entry name" value="FAD/NAD(P)-binding domain"/>
    <property type="match status" value="1"/>
</dbReference>
<dbReference type="RefSeq" id="WP_224612858.1">
    <property type="nucleotide sequence ID" value="NZ_JAIQXV010000039.1"/>
</dbReference>
<dbReference type="EMBL" id="JBHSWB010000004">
    <property type="protein sequence ID" value="MFC6663749.1"/>
    <property type="molecule type" value="Genomic_DNA"/>
</dbReference>
<organism evidence="1 2">
    <name type="scientific">Deinococcus multiflagellatus</name>
    <dbReference type="NCBI Taxonomy" id="1656887"/>
    <lineage>
        <taxon>Bacteria</taxon>
        <taxon>Thermotogati</taxon>
        <taxon>Deinococcota</taxon>
        <taxon>Deinococci</taxon>
        <taxon>Deinococcales</taxon>
        <taxon>Deinococcaceae</taxon>
        <taxon>Deinococcus</taxon>
    </lineage>
</organism>
<reference evidence="2" key="1">
    <citation type="journal article" date="2019" name="Int. J. Syst. Evol. Microbiol.">
        <title>The Global Catalogue of Microorganisms (GCM) 10K type strain sequencing project: providing services to taxonomists for standard genome sequencing and annotation.</title>
        <authorList>
            <consortium name="The Broad Institute Genomics Platform"/>
            <consortium name="The Broad Institute Genome Sequencing Center for Infectious Disease"/>
            <person name="Wu L."/>
            <person name="Ma J."/>
        </authorList>
    </citation>
    <scope>NUCLEOTIDE SEQUENCE [LARGE SCALE GENOMIC DNA]</scope>
    <source>
        <strain evidence="2">CCUG 63830</strain>
    </source>
</reference>
<gene>
    <name evidence="1" type="ORF">ACFP90_27505</name>
</gene>
<name>A0ABW1ZTA7_9DEIO</name>
<evidence type="ECO:0000313" key="1">
    <source>
        <dbReference type="EMBL" id="MFC6663749.1"/>
    </source>
</evidence>